<comment type="caution">
    <text evidence="9">The sequence shown here is derived from an EMBL/GenBank/DDBJ whole genome shotgun (WGS) entry which is preliminary data.</text>
</comment>
<dbReference type="InterPro" id="IPR008991">
    <property type="entry name" value="Translation_prot_SH3-like_sf"/>
</dbReference>
<dbReference type="SMART" id="SM01383">
    <property type="entry name" value="Ribosomal_L2"/>
    <property type="match status" value="1"/>
</dbReference>
<dbReference type="Pfam" id="PF03947">
    <property type="entry name" value="Ribosomal_L2_C"/>
    <property type="match status" value="1"/>
</dbReference>
<organism evidence="9 10">
    <name type="scientific">candidate division Kazan bacterium RBG_13_50_9</name>
    <dbReference type="NCBI Taxonomy" id="1798535"/>
    <lineage>
        <taxon>Bacteria</taxon>
        <taxon>Bacteria division Kazan-3B-28</taxon>
    </lineage>
</organism>
<protein>
    <recommendedName>
        <fullName evidence="4">Large ribosomal subunit protein uL2</fullName>
    </recommendedName>
    <alternativeName>
        <fullName evidence="5">50S ribosomal protein L2</fullName>
    </alternativeName>
</protein>
<proteinExistence type="inferred from homology"/>
<feature type="region of interest" description="Disordered" evidence="6">
    <location>
        <begin position="200"/>
        <end position="281"/>
    </location>
</feature>
<dbReference type="SMART" id="SM01382">
    <property type="entry name" value="Ribosomal_L2_C"/>
    <property type="match status" value="1"/>
</dbReference>
<dbReference type="FunFam" id="2.30.30.30:FF:000001">
    <property type="entry name" value="50S ribosomal protein L2"/>
    <property type="match status" value="1"/>
</dbReference>
<dbReference type="InterPro" id="IPR014722">
    <property type="entry name" value="Rib_uL2_dom2"/>
</dbReference>
<feature type="compositionally biased region" description="Basic residues" evidence="6">
    <location>
        <begin position="256"/>
        <end position="281"/>
    </location>
</feature>
<reference evidence="9 10" key="1">
    <citation type="journal article" date="2016" name="Nat. Commun.">
        <title>Thousands of microbial genomes shed light on interconnected biogeochemical processes in an aquifer system.</title>
        <authorList>
            <person name="Anantharaman K."/>
            <person name="Brown C.T."/>
            <person name="Hug L.A."/>
            <person name="Sharon I."/>
            <person name="Castelle C.J."/>
            <person name="Probst A.J."/>
            <person name="Thomas B.C."/>
            <person name="Singh A."/>
            <person name="Wilkins M.J."/>
            <person name="Karaoz U."/>
            <person name="Brodie E.L."/>
            <person name="Williams K.H."/>
            <person name="Hubbard S.S."/>
            <person name="Banfield J.F."/>
        </authorList>
    </citation>
    <scope>NUCLEOTIDE SEQUENCE [LARGE SCALE GENOMIC DNA]</scope>
</reference>
<comment type="similarity">
    <text evidence="1">Belongs to the universal ribosomal protein uL2 family.</text>
</comment>
<gene>
    <name evidence="9" type="ORF">A2V68_01910</name>
</gene>
<evidence type="ECO:0000259" key="7">
    <source>
        <dbReference type="SMART" id="SM01382"/>
    </source>
</evidence>
<sequence>MVVKVLKPVTAGRRGMSIVQRFGVLTKIKPNKALTRGAKRQSGRNARGVITVQARGGGAKQRMRQVDLKQSKLGVPATIRSIEYDPKRSSYIALAIFLDGEKTYILAPHDLKVGDRIVYNPNTKVKPGNRLMLKNIPAGIPIHNIELQPGRGGQLVRSAGGAATITSFDKDKALVKMPSGEVRLVPKEAFASVGLLSNPDHSHISFGKAGRRRRMGHRPRVRGKAKNPVDHPHGGGEGGSPIGLKHPKTPTGKPTKGYKTRKKSRSTKHIVKPRGKRRRGR</sequence>
<dbReference type="Proteomes" id="UP000176651">
    <property type="component" value="Unassembled WGS sequence"/>
</dbReference>
<evidence type="ECO:0000259" key="8">
    <source>
        <dbReference type="SMART" id="SM01383"/>
    </source>
</evidence>
<dbReference type="EMBL" id="META01000002">
    <property type="protein sequence ID" value="OGB74436.1"/>
    <property type="molecule type" value="Genomic_DNA"/>
</dbReference>
<dbReference type="Gene3D" id="2.30.30.30">
    <property type="match status" value="1"/>
</dbReference>
<dbReference type="GO" id="GO:0015934">
    <property type="term" value="C:large ribosomal subunit"/>
    <property type="evidence" value="ECO:0007669"/>
    <property type="project" value="InterPro"/>
</dbReference>
<dbReference type="SUPFAM" id="SSF50249">
    <property type="entry name" value="Nucleic acid-binding proteins"/>
    <property type="match status" value="1"/>
</dbReference>
<dbReference type="Pfam" id="PF00181">
    <property type="entry name" value="Ribosomal_L2_N"/>
    <property type="match status" value="1"/>
</dbReference>
<evidence type="ECO:0000256" key="6">
    <source>
        <dbReference type="SAM" id="MobiDB-lite"/>
    </source>
</evidence>
<dbReference type="PANTHER" id="PTHR13691:SF5">
    <property type="entry name" value="LARGE RIBOSOMAL SUBUNIT PROTEIN UL2M"/>
    <property type="match status" value="1"/>
</dbReference>
<dbReference type="PIRSF" id="PIRSF002158">
    <property type="entry name" value="Ribosomal_L2"/>
    <property type="match status" value="1"/>
</dbReference>
<dbReference type="GO" id="GO:0003723">
    <property type="term" value="F:RNA binding"/>
    <property type="evidence" value="ECO:0007669"/>
    <property type="project" value="InterPro"/>
</dbReference>
<evidence type="ECO:0000256" key="4">
    <source>
        <dbReference type="ARBA" id="ARBA00035242"/>
    </source>
</evidence>
<dbReference type="InterPro" id="IPR014726">
    <property type="entry name" value="Ribosomal_uL2_dom3"/>
</dbReference>
<keyword evidence="3" id="KW-0687">Ribonucleoprotein</keyword>
<dbReference type="InterPro" id="IPR005880">
    <property type="entry name" value="Ribosomal_uL2_bac/org-type"/>
</dbReference>
<feature type="compositionally biased region" description="Basic residues" evidence="6">
    <location>
        <begin position="209"/>
        <end position="225"/>
    </location>
</feature>
<accession>A0A1F4NSV9</accession>
<dbReference type="InterPro" id="IPR022669">
    <property type="entry name" value="Ribosomal_uL2_C"/>
</dbReference>
<dbReference type="SUPFAM" id="SSF50104">
    <property type="entry name" value="Translation proteins SH3-like domain"/>
    <property type="match status" value="1"/>
</dbReference>
<name>A0A1F4NSV9_UNCK3</name>
<dbReference type="NCBIfam" id="TIGR01171">
    <property type="entry name" value="rplB_bact"/>
    <property type="match status" value="1"/>
</dbReference>
<dbReference type="InterPro" id="IPR022666">
    <property type="entry name" value="Ribosomal_uL2_RNA-bd_dom"/>
</dbReference>
<dbReference type="STRING" id="1798535.A2V68_01910"/>
<evidence type="ECO:0000313" key="9">
    <source>
        <dbReference type="EMBL" id="OGB74436.1"/>
    </source>
</evidence>
<dbReference type="InterPro" id="IPR002171">
    <property type="entry name" value="Ribosomal_uL2"/>
</dbReference>
<evidence type="ECO:0000256" key="2">
    <source>
        <dbReference type="ARBA" id="ARBA00022980"/>
    </source>
</evidence>
<evidence type="ECO:0000256" key="5">
    <source>
        <dbReference type="ARBA" id="ARBA00035459"/>
    </source>
</evidence>
<evidence type="ECO:0000256" key="1">
    <source>
        <dbReference type="ARBA" id="ARBA00005636"/>
    </source>
</evidence>
<dbReference type="GO" id="GO:0016740">
    <property type="term" value="F:transferase activity"/>
    <property type="evidence" value="ECO:0007669"/>
    <property type="project" value="InterPro"/>
</dbReference>
<evidence type="ECO:0000256" key="3">
    <source>
        <dbReference type="ARBA" id="ARBA00023274"/>
    </source>
</evidence>
<dbReference type="InterPro" id="IPR012340">
    <property type="entry name" value="NA-bd_OB-fold"/>
</dbReference>
<evidence type="ECO:0000313" key="10">
    <source>
        <dbReference type="Proteomes" id="UP000176651"/>
    </source>
</evidence>
<dbReference type="PANTHER" id="PTHR13691">
    <property type="entry name" value="RIBOSOMAL PROTEIN L2"/>
    <property type="match status" value="1"/>
</dbReference>
<dbReference type="Gene3D" id="2.40.50.140">
    <property type="entry name" value="Nucleic acid-binding proteins"/>
    <property type="match status" value="1"/>
</dbReference>
<dbReference type="AlphaFoldDB" id="A0A1F4NSV9"/>
<dbReference type="FunFam" id="4.10.950.10:FF:000001">
    <property type="entry name" value="50S ribosomal protein L2"/>
    <property type="match status" value="1"/>
</dbReference>
<dbReference type="Gene3D" id="4.10.950.10">
    <property type="entry name" value="Ribosomal protein L2, domain 3"/>
    <property type="match status" value="1"/>
</dbReference>
<dbReference type="GO" id="GO:0003735">
    <property type="term" value="F:structural constituent of ribosome"/>
    <property type="evidence" value="ECO:0007669"/>
    <property type="project" value="InterPro"/>
</dbReference>
<dbReference type="GO" id="GO:0006412">
    <property type="term" value="P:translation"/>
    <property type="evidence" value="ECO:0007669"/>
    <property type="project" value="InterPro"/>
</dbReference>
<feature type="domain" description="Large ribosomal subunit protein uL2 RNA-binding" evidence="8">
    <location>
        <begin position="43"/>
        <end position="119"/>
    </location>
</feature>
<keyword evidence="2 9" id="KW-0689">Ribosomal protein</keyword>
<feature type="domain" description="Large ribosomal subunit protein uL2 C-terminal" evidence="7">
    <location>
        <begin position="125"/>
        <end position="254"/>
    </location>
</feature>